<gene>
    <name evidence="9" type="ORF">JKP88DRAFT_180141</name>
</gene>
<dbReference type="PANTHER" id="PTHR46373">
    <property type="entry name" value="PROTEIN RKD4"/>
    <property type="match status" value="1"/>
</dbReference>
<keyword evidence="10" id="KW-1185">Reference proteome</keyword>
<evidence type="ECO:0000313" key="10">
    <source>
        <dbReference type="Proteomes" id="UP000664859"/>
    </source>
</evidence>
<evidence type="ECO:0000256" key="4">
    <source>
        <dbReference type="ARBA" id="ARBA00023125"/>
    </source>
</evidence>
<dbReference type="Proteomes" id="UP000664859">
    <property type="component" value="Unassembled WGS sequence"/>
</dbReference>
<keyword evidence="6" id="KW-0539">Nucleus</keyword>
<protein>
    <submittedName>
        <fullName evidence="9">RWP-RK domain-containing protein</fullName>
    </submittedName>
</protein>
<dbReference type="Pfam" id="PF02042">
    <property type="entry name" value="RWP-RK"/>
    <property type="match status" value="1"/>
</dbReference>
<feature type="region of interest" description="Disordered" evidence="7">
    <location>
        <begin position="1"/>
        <end position="28"/>
    </location>
</feature>
<dbReference type="OrthoDB" id="6270329at2759"/>
<keyword evidence="4" id="KW-0238">DNA-binding</keyword>
<evidence type="ECO:0000256" key="1">
    <source>
        <dbReference type="ARBA" id="ARBA00004049"/>
    </source>
</evidence>
<sequence length="75" mass="8289">MVYAGSAARIHQPEPRKAGPHGRGSKDITLPQVERYYNQPLAQAARGLGLSATMLKKVCRSLGVRNWPYRQLASI</sequence>
<reference evidence="9" key="1">
    <citation type="submission" date="2021-02" db="EMBL/GenBank/DDBJ databases">
        <title>First Annotated Genome of the Yellow-green Alga Tribonema minus.</title>
        <authorList>
            <person name="Mahan K.M."/>
        </authorList>
    </citation>
    <scope>NUCLEOTIDE SEQUENCE</scope>
    <source>
        <strain evidence="9">UTEX B ZZ1240</strain>
    </source>
</reference>
<evidence type="ECO:0000256" key="6">
    <source>
        <dbReference type="ARBA" id="ARBA00023242"/>
    </source>
</evidence>
<keyword evidence="5" id="KW-0804">Transcription</keyword>
<dbReference type="EMBL" id="JAFCMP010000125">
    <property type="protein sequence ID" value="KAG5185592.1"/>
    <property type="molecule type" value="Genomic_DNA"/>
</dbReference>
<organism evidence="9 10">
    <name type="scientific">Tribonema minus</name>
    <dbReference type="NCBI Taxonomy" id="303371"/>
    <lineage>
        <taxon>Eukaryota</taxon>
        <taxon>Sar</taxon>
        <taxon>Stramenopiles</taxon>
        <taxon>Ochrophyta</taxon>
        <taxon>PX clade</taxon>
        <taxon>Xanthophyceae</taxon>
        <taxon>Tribonematales</taxon>
        <taxon>Tribonemataceae</taxon>
        <taxon>Tribonema</taxon>
    </lineage>
</organism>
<dbReference type="GO" id="GO:0003677">
    <property type="term" value="F:DNA binding"/>
    <property type="evidence" value="ECO:0007669"/>
    <property type="project" value="UniProtKB-KW"/>
</dbReference>
<evidence type="ECO:0000256" key="2">
    <source>
        <dbReference type="ARBA" id="ARBA00023015"/>
    </source>
</evidence>
<evidence type="ECO:0000259" key="8">
    <source>
        <dbReference type="PROSITE" id="PS51519"/>
    </source>
</evidence>
<keyword evidence="3" id="KW-0175">Coiled coil</keyword>
<dbReference type="InterPro" id="IPR044607">
    <property type="entry name" value="RKD-like"/>
</dbReference>
<evidence type="ECO:0000256" key="7">
    <source>
        <dbReference type="SAM" id="MobiDB-lite"/>
    </source>
</evidence>
<dbReference type="PANTHER" id="PTHR46373:SF2">
    <property type="entry name" value="RWP-RK DOMAIN-CONTAINING PROTEIN"/>
    <property type="match status" value="1"/>
</dbReference>
<proteinExistence type="predicted"/>
<accession>A0A836CH06</accession>
<keyword evidence="2" id="KW-0805">Transcription regulation</keyword>
<dbReference type="PROSITE" id="PS51519">
    <property type="entry name" value="RWP_RK"/>
    <property type="match status" value="1"/>
</dbReference>
<feature type="domain" description="RWP-RK" evidence="8">
    <location>
        <begin position="16"/>
        <end position="75"/>
    </location>
</feature>
<comment type="caution">
    <text evidence="9">The sequence shown here is derived from an EMBL/GenBank/DDBJ whole genome shotgun (WGS) entry which is preliminary data.</text>
</comment>
<comment type="function">
    <text evidence="1">Putative transcription factor.</text>
</comment>
<dbReference type="InterPro" id="IPR003035">
    <property type="entry name" value="RWP-RK_dom"/>
</dbReference>
<name>A0A836CH06_9STRA</name>
<evidence type="ECO:0000313" key="9">
    <source>
        <dbReference type="EMBL" id="KAG5185592.1"/>
    </source>
</evidence>
<dbReference type="AlphaFoldDB" id="A0A836CH06"/>
<evidence type="ECO:0000256" key="3">
    <source>
        <dbReference type="ARBA" id="ARBA00023054"/>
    </source>
</evidence>
<evidence type="ECO:0000256" key="5">
    <source>
        <dbReference type="ARBA" id="ARBA00023163"/>
    </source>
</evidence>
<feature type="non-terminal residue" evidence="9">
    <location>
        <position position="75"/>
    </location>
</feature>
<dbReference type="GO" id="GO:0003700">
    <property type="term" value="F:DNA-binding transcription factor activity"/>
    <property type="evidence" value="ECO:0007669"/>
    <property type="project" value="InterPro"/>
</dbReference>